<sequence>MFKPRTNLRVTHDQGDPLAPLAHSAHSPTRPFAPFRPRGAQKAARRSLRWLNLVADSKGLVHQIASSEHSSSLGSGLLANPLMEPVPETERMEAFKSSPVPPSFLFSSNSAGIPPLELDMARKPPTIRRSTDPNPTSPTSPSWGHSSAALPYRPRTASPLSSGHTRSRSAATLASPMSRTQSMPGVSGSGRILYSPQLRPASPSNSGSPSRARTPRKHADEAFPNTSPVRTSVLDCEKKPNERSSSPVFGPPIVSSSRLRRSSSPFRNVPPPSSSSSSLLPSTPSSASSFRSCDVLSMGYGGSLSSVPSTPTSARSRSPSISSLETIPDTPDAEEAALEAERLAQLKAVAVADAADAADAGEGEQADGKGRAAMDAPPRGRTLGYGSRDMKRKRWSVCGAERRSDLDLETIWED</sequence>
<accession>A0A7S9KSR4</accession>
<feature type="region of interest" description="Disordered" evidence="1">
    <location>
        <begin position="1"/>
        <end position="37"/>
    </location>
</feature>
<evidence type="ECO:0000313" key="3">
    <source>
        <dbReference type="Proteomes" id="UP000594364"/>
    </source>
</evidence>
<protein>
    <recommendedName>
        <fullName evidence="4">Basic proline-rich protein</fullName>
    </recommendedName>
</protein>
<dbReference type="Proteomes" id="UP000594364">
    <property type="component" value="Chromosome 3"/>
</dbReference>
<evidence type="ECO:0008006" key="4">
    <source>
        <dbReference type="Google" id="ProtNLM"/>
    </source>
</evidence>
<feature type="region of interest" description="Disordered" evidence="1">
    <location>
        <begin position="302"/>
        <end position="334"/>
    </location>
</feature>
<dbReference type="EMBL" id="CP031387">
    <property type="protein sequence ID" value="QPH01167.1"/>
    <property type="molecule type" value="Genomic_DNA"/>
</dbReference>
<evidence type="ECO:0000313" key="2">
    <source>
        <dbReference type="EMBL" id="QPH01167.1"/>
    </source>
</evidence>
<feature type="compositionally biased region" description="Low complexity" evidence="1">
    <location>
        <begin position="305"/>
        <end position="323"/>
    </location>
</feature>
<dbReference type="AlphaFoldDB" id="A0A7S9KSR4"/>
<feature type="compositionally biased region" description="Polar residues" evidence="1">
    <location>
        <begin position="202"/>
        <end position="211"/>
    </location>
</feature>
<feature type="compositionally biased region" description="Low complexity" evidence="1">
    <location>
        <begin position="274"/>
        <end position="288"/>
    </location>
</feature>
<feature type="region of interest" description="Disordered" evidence="1">
    <location>
        <begin position="124"/>
        <end position="288"/>
    </location>
</feature>
<name>A0A7S9KSR4_EPIFF</name>
<feature type="compositionally biased region" description="Low complexity" evidence="1">
    <location>
        <begin position="132"/>
        <end position="142"/>
    </location>
</feature>
<evidence type="ECO:0000256" key="1">
    <source>
        <dbReference type="SAM" id="MobiDB-lite"/>
    </source>
</evidence>
<dbReference type="OrthoDB" id="5400063at2759"/>
<organism evidence="2 3">
    <name type="scientific">Epichloe festucae (strain Fl1)</name>
    <dbReference type="NCBI Taxonomy" id="877507"/>
    <lineage>
        <taxon>Eukaryota</taxon>
        <taxon>Fungi</taxon>
        <taxon>Dikarya</taxon>
        <taxon>Ascomycota</taxon>
        <taxon>Pezizomycotina</taxon>
        <taxon>Sordariomycetes</taxon>
        <taxon>Hypocreomycetidae</taxon>
        <taxon>Hypocreales</taxon>
        <taxon>Clavicipitaceae</taxon>
        <taxon>Epichloe</taxon>
    </lineage>
</organism>
<reference evidence="2 3" key="1">
    <citation type="journal article" date="2018" name="PLoS Genet.">
        <title>Repeat elements organise 3D genome structure and mediate transcription in the filamentous fungus Epichloe festucae.</title>
        <authorList>
            <person name="Winter D.J."/>
            <person name="Ganley A.R.D."/>
            <person name="Young C.A."/>
            <person name="Liachko I."/>
            <person name="Schardl C.L."/>
            <person name="Dupont P.Y."/>
            <person name="Berry D."/>
            <person name="Ram A."/>
            <person name="Scott B."/>
            <person name="Cox M.P."/>
        </authorList>
    </citation>
    <scope>NUCLEOTIDE SEQUENCE [LARGE SCALE GENOMIC DNA]</scope>
    <source>
        <strain evidence="2 3">Fl1</strain>
    </source>
</reference>
<feature type="region of interest" description="Disordered" evidence="1">
    <location>
        <begin position="353"/>
        <end position="387"/>
    </location>
</feature>
<keyword evidence="3" id="KW-1185">Reference proteome</keyword>
<proteinExistence type="predicted"/>
<feature type="compositionally biased region" description="Polar residues" evidence="1">
    <location>
        <begin position="158"/>
        <end position="184"/>
    </location>
</feature>
<gene>
    <name evidence="2" type="ORF">C2857_005366</name>
</gene>